<dbReference type="PANTHER" id="PTHR42747">
    <property type="entry name" value="NITRONATE MONOOXYGENASE-RELATED"/>
    <property type="match status" value="1"/>
</dbReference>
<name>A0A7C8BNI2_9MICO</name>
<evidence type="ECO:0000256" key="9">
    <source>
        <dbReference type="ARBA" id="ARBA00049401"/>
    </source>
</evidence>
<comment type="catalytic activity">
    <reaction evidence="9">
        <text>3 propionate 3-nitronate + 3 O2 + H2O = 3 3-oxopropanoate + 2 nitrate + nitrite + H2O2 + 3 H(+)</text>
        <dbReference type="Rhea" id="RHEA:57332"/>
        <dbReference type="ChEBI" id="CHEBI:15377"/>
        <dbReference type="ChEBI" id="CHEBI:15378"/>
        <dbReference type="ChEBI" id="CHEBI:15379"/>
        <dbReference type="ChEBI" id="CHEBI:16240"/>
        <dbReference type="ChEBI" id="CHEBI:16301"/>
        <dbReference type="ChEBI" id="CHEBI:17632"/>
        <dbReference type="ChEBI" id="CHEBI:33190"/>
        <dbReference type="ChEBI" id="CHEBI:136067"/>
    </reaction>
</comment>
<keyword evidence="4" id="KW-0285">Flavoprotein</keyword>
<proteinExistence type="inferred from homology"/>
<evidence type="ECO:0000256" key="5">
    <source>
        <dbReference type="ARBA" id="ARBA00022643"/>
    </source>
</evidence>
<dbReference type="Gene3D" id="3.20.20.70">
    <property type="entry name" value="Aldolase class I"/>
    <property type="match status" value="1"/>
</dbReference>
<evidence type="ECO:0000256" key="2">
    <source>
        <dbReference type="ARBA" id="ARBA00009881"/>
    </source>
</evidence>
<accession>A0A7C8BNI2</accession>
<organism evidence="10 11">
    <name type="scientific">Pseudoclavibacter caeni</name>
    <dbReference type="NCBI Taxonomy" id="908846"/>
    <lineage>
        <taxon>Bacteria</taxon>
        <taxon>Bacillati</taxon>
        <taxon>Actinomycetota</taxon>
        <taxon>Actinomycetes</taxon>
        <taxon>Micrococcales</taxon>
        <taxon>Microbacteriaceae</taxon>
        <taxon>Pseudoclavibacter</taxon>
    </lineage>
</organism>
<evidence type="ECO:0000256" key="3">
    <source>
        <dbReference type="ARBA" id="ARBA00022575"/>
    </source>
</evidence>
<keyword evidence="6" id="KW-0560">Oxidoreductase</keyword>
<evidence type="ECO:0000313" key="11">
    <source>
        <dbReference type="Proteomes" id="UP000481339"/>
    </source>
</evidence>
<evidence type="ECO:0000256" key="4">
    <source>
        <dbReference type="ARBA" id="ARBA00022630"/>
    </source>
</evidence>
<dbReference type="Pfam" id="PF03060">
    <property type="entry name" value="NMO"/>
    <property type="match status" value="1"/>
</dbReference>
<evidence type="ECO:0000313" key="10">
    <source>
        <dbReference type="EMBL" id="KAB1632526.1"/>
    </source>
</evidence>
<sequence>MAGVTTPELAAAVSNAGGLGSLGIGGADPDRAREAIRATRGLTDRPFAVGFFTHAEPQRDAAVEAAWLELLAPEFTRLGAEPPTTLQPIYPSAAVDDANTARLVDALVAERPAAVSFHFGLPAPGVIDHLHEADIAVLVTATDLAEGLAVQRAGADAVVAQGVEAGGHRGVFTPDRDERIGTLPLVRQLAARLRIPVVAAGGISDGAGIAAALDLGAAAAQLGTAFLLAPEAATGTAWRERIRAAAAHPDTDAAHTAITRAVSGRPARGLPGRLAKLAREGAERGIRTPDYPLAYSASKALARAAAAAGRPSAFAAHWAGQAVAETRELPAGELVRVLVDELRGARG</sequence>
<dbReference type="AlphaFoldDB" id="A0A7C8BNI2"/>
<evidence type="ECO:0000256" key="7">
    <source>
        <dbReference type="ARBA" id="ARBA00023033"/>
    </source>
</evidence>
<dbReference type="CDD" id="cd04730">
    <property type="entry name" value="NPD_like"/>
    <property type="match status" value="1"/>
</dbReference>
<dbReference type="GO" id="GO:0009636">
    <property type="term" value="P:response to toxic substance"/>
    <property type="evidence" value="ECO:0007669"/>
    <property type="project" value="UniProtKB-KW"/>
</dbReference>
<keyword evidence="11" id="KW-1185">Reference proteome</keyword>
<dbReference type="InterPro" id="IPR013785">
    <property type="entry name" value="Aldolase_TIM"/>
</dbReference>
<comment type="caution">
    <text evidence="10">The sequence shown here is derived from an EMBL/GenBank/DDBJ whole genome shotgun (WGS) entry which is preliminary data.</text>
</comment>
<dbReference type="GO" id="GO:0018580">
    <property type="term" value="F:nitronate monooxygenase activity"/>
    <property type="evidence" value="ECO:0007669"/>
    <property type="project" value="InterPro"/>
</dbReference>
<dbReference type="SUPFAM" id="SSF51412">
    <property type="entry name" value="Inosine monophosphate dehydrogenase (IMPDH)"/>
    <property type="match status" value="1"/>
</dbReference>
<keyword evidence="7 10" id="KW-0503">Monooxygenase</keyword>
<dbReference type="PANTHER" id="PTHR42747:SF3">
    <property type="entry name" value="NITRONATE MONOOXYGENASE-RELATED"/>
    <property type="match status" value="1"/>
</dbReference>
<dbReference type="InterPro" id="IPR004136">
    <property type="entry name" value="NMO"/>
</dbReference>
<dbReference type="OrthoDB" id="9778912at2"/>
<dbReference type="Proteomes" id="UP000481339">
    <property type="component" value="Unassembled WGS sequence"/>
</dbReference>
<evidence type="ECO:0000256" key="8">
    <source>
        <dbReference type="ARBA" id="ARBA00031155"/>
    </source>
</evidence>
<protein>
    <recommendedName>
        <fullName evidence="8">Propionate 3-nitronate monooxygenase</fullName>
    </recommendedName>
</protein>
<comment type="cofactor">
    <cofactor evidence="1">
        <name>FMN</name>
        <dbReference type="ChEBI" id="CHEBI:58210"/>
    </cofactor>
</comment>
<comment type="similarity">
    <text evidence="2">Belongs to the nitronate monooxygenase family. NMO class I subfamily.</text>
</comment>
<evidence type="ECO:0000256" key="6">
    <source>
        <dbReference type="ARBA" id="ARBA00023002"/>
    </source>
</evidence>
<keyword evidence="3" id="KW-0216">Detoxification</keyword>
<dbReference type="EMBL" id="WBKA01000003">
    <property type="protein sequence ID" value="KAB1632526.1"/>
    <property type="molecule type" value="Genomic_DNA"/>
</dbReference>
<keyword evidence="5" id="KW-0288">FMN</keyword>
<reference evidence="10 11" key="1">
    <citation type="submission" date="2019-09" db="EMBL/GenBank/DDBJ databases">
        <title>Phylogeny of genus Pseudoclavibacter and closely related genus.</title>
        <authorList>
            <person name="Li Y."/>
        </authorList>
    </citation>
    <scope>NUCLEOTIDE SEQUENCE [LARGE SCALE GENOMIC DNA]</scope>
    <source>
        <strain evidence="10 11">JCM 16921</strain>
    </source>
</reference>
<evidence type="ECO:0000256" key="1">
    <source>
        <dbReference type="ARBA" id="ARBA00001917"/>
    </source>
</evidence>
<gene>
    <name evidence="10" type="ORF">F8O02_05005</name>
</gene>